<evidence type="ECO:0000313" key="3">
    <source>
        <dbReference type="Proteomes" id="UP000199597"/>
    </source>
</evidence>
<dbReference type="Gene3D" id="3.40.50.1820">
    <property type="entry name" value="alpha/beta hydrolase"/>
    <property type="match status" value="1"/>
</dbReference>
<feature type="region of interest" description="Disordered" evidence="1">
    <location>
        <begin position="1"/>
        <end position="25"/>
    </location>
</feature>
<dbReference type="EMBL" id="LT629766">
    <property type="protein sequence ID" value="SDR70958.1"/>
    <property type="molecule type" value="Genomic_DNA"/>
</dbReference>
<dbReference type="OrthoDB" id="8421922at2"/>
<dbReference type="InterPro" id="IPR029058">
    <property type="entry name" value="AB_hydrolase_fold"/>
</dbReference>
<sequence>MIARAVPEEGHHHIESPTAFGGPLPGPSTTYTVMLGDIPVDLRYDDRGSDTTIVFFHAAITKAVRRYPVFSGSTFSEDIDANRLFISDPSLYVDSRIRLGWYAGNVRQPNLQDALTEIIAKFDGPNRRLIFFGASGGGFASLYFSSRFPGSTAIPVNPQTAIGAYVPVIVNRYLNYAWGGSPITDLPVCTDVIDVYSRPVENSVLYVQNSGDGDHMDHHYSPFMGALPESQRVEPVLIDAGEGHVPPKRPVLTQILKDVVRT</sequence>
<gene>
    <name evidence="2" type="ORF">SAMN04489752_0013</name>
</gene>
<dbReference type="RefSeq" id="WP_092008951.1">
    <property type="nucleotide sequence ID" value="NZ_LT629766.1"/>
</dbReference>
<accession>A0A1H1L8W5</accession>
<dbReference type="AlphaFoldDB" id="A0A1H1L8W5"/>
<evidence type="ECO:0000256" key="1">
    <source>
        <dbReference type="SAM" id="MobiDB-lite"/>
    </source>
</evidence>
<proteinExistence type="predicted"/>
<dbReference type="STRING" id="1136497.SAMN04489752_0013"/>
<keyword evidence="3" id="KW-1185">Reference proteome</keyword>
<dbReference type="SUPFAM" id="SSF53474">
    <property type="entry name" value="alpha/beta-Hydrolases"/>
    <property type="match status" value="1"/>
</dbReference>
<evidence type="ECO:0000313" key="2">
    <source>
        <dbReference type="EMBL" id="SDR70958.1"/>
    </source>
</evidence>
<evidence type="ECO:0008006" key="4">
    <source>
        <dbReference type="Google" id="ProtNLM"/>
    </source>
</evidence>
<reference evidence="3" key="1">
    <citation type="submission" date="2016-10" db="EMBL/GenBank/DDBJ databases">
        <authorList>
            <person name="Varghese N."/>
            <person name="Submissions S."/>
        </authorList>
    </citation>
    <scope>NUCLEOTIDE SEQUENCE [LARGE SCALE GENOMIC DNA]</scope>
    <source>
        <strain evidence="3">DSM 23676</strain>
    </source>
</reference>
<feature type="compositionally biased region" description="Basic and acidic residues" evidence="1">
    <location>
        <begin position="1"/>
        <end position="15"/>
    </location>
</feature>
<name>A0A1H1L8W5_9MICO</name>
<organism evidence="2 3">
    <name type="scientific">Brevibacterium siliguriense</name>
    <dbReference type="NCBI Taxonomy" id="1136497"/>
    <lineage>
        <taxon>Bacteria</taxon>
        <taxon>Bacillati</taxon>
        <taxon>Actinomycetota</taxon>
        <taxon>Actinomycetes</taxon>
        <taxon>Micrococcales</taxon>
        <taxon>Brevibacteriaceae</taxon>
        <taxon>Brevibacterium</taxon>
    </lineage>
</organism>
<protein>
    <recommendedName>
        <fullName evidence="4">Alpha/beta hydrolase family protein</fullName>
    </recommendedName>
</protein>
<dbReference type="Proteomes" id="UP000199597">
    <property type="component" value="Chromosome I"/>
</dbReference>